<feature type="chain" id="PRO_5025380446" evidence="1">
    <location>
        <begin position="21"/>
        <end position="57"/>
    </location>
</feature>
<evidence type="ECO:0000313" key="3">
    <source>
        <dbReference type="Proteomes" id="UP000501991"/>
    </source>
</evidence>
<name>A0A6C1B7D6_9RHOO</name>
<dbReference type="KEGG" id="azq:G3580_17605"/>
<gene>
    <name evidence="2" type="ORF">G3580_17605</name>
</gene>
<reference evidence="2 3" key="1">
    <citation type="submission" date="2020-02" db="EMBL/GenBank/DDBJ databases">
        <title>Nitrogenibacter mangrovi gen. nov., sp. nov. isolated from mangrove sediment, a denitrifying betaproteobacterium.</title>
        <authorList>
            <person name="Liao H."/>
            <person name="Tian Y."/>
        </authorList>
    </citation>
    <scope>NUCLEOTIDE SEQUENCE [LARGE SCALE GENOMIC DNA]</scope>
    <source>
        <strain evidence="2 3">M9-3-2</strain>
    </source>
</reference>
<sequence length="57" mass="6281">MKLHSRVWIALGLAASTAMAALENLRILDKDTEFVVTKANGKQITMPPAPRTRAGYR</sequence>
<feature type="signal peptide" evidence="1">
    <location>
        <begin position="1"/>
        <end position="20"/>
    </location>
</feature>
<evidence type="ECO:0000313" key="2">
    <source>
        <dbReference type="EMBL" id="QID19273.1"/>
    </source>
</evidence>
<evidence type="ECO:0000256" key="1">
    <source>
        <dbReference type="SAM" id="SignalP"/>
    </source>
</evidence>
<proteinExistence type="predicted"/>
<dbReference type="Proteomes" id="UP000501991">
    <property type="component" value="Chromosome"/>
</dbReference>
<organism evidence="2 3">
    <name type="scientific">Nitrogeniibacter mangrovi</name>
    <dbReference type="NCBI Taxonomy" id="2016596"/>
    <lineage>
        <taxon>Bacteria</taxon>
        <taxon>Pseudomonadati</taxon>
        <taxon>Pseudomonadota</taxon>
        <taxon>Betaproteobacteria</taxon>
        <taxon>Rhodocyclales</taxon>
        <taxon>Zoogloeaceae</taxon>
        <taxon>Nitrogeniibacter</taxon>
    </lineage>
</organism>
<keyword evidence="3" id="KW-1185">Reference proteome</keyword>
<dbReference type="RefSeq" id="WP_173767709.1">
    <property type="nucleotide sequence ID" value="NZ_CP048836.1"/>
</dbReference>
<keyword evidence="1" id="KW-0732">Signal</keyword>
<protein>
    <submittedName>
        <fullName evidence="2">Uncharacterized protein</fullName>
    </submittedName>
</protein>
<dbReference type="EMBL" id="CP048836">
    <property type="protein sequence ID" value="QID19273.1"/>
    <property type="molecule type" value="Genomic_DNA"/>
</dbReference>
<accession>A0A6C1B7D6</accession>
<dbReference type="AlphaFoldDB" id="A0A6C1B7D6"/>